<comment type="similarity">
    <text evidence="1">Belongs to the 5'(3')-deoxyribonucleotidase family.</text>
</comment>
<dbReference type="GO" id="GO:0046872">
    <property type="term" value="F:metal ion binding"/>
    <property type="evidence" value="ECO:0007669"/>
    <property type="project" value="UniProtKB-KW"/>
</dbReference>
<evidence type="ECO:0000256" key="5">
    <source>
        <dbReference type="SAM" id="Coils"/>
    </source>
</evidence>
<dbReference type="PANTHER" id="PTHR12103:SF22">
    <property type="entry name" value="HAD-SUPERFAMILY HYDROLASE, SUBFAMILY IG, 5'-NUCLEOTIDASE"/>
    <property type="match status" value="1"/>
</dbReference>
<evidence type="ECO:0000313" key="7">
    <source>
        <dbReference type="Proteomes" id="UP000587760"/>
    </source>
</evidence>
<name>A0A841R9S2_9SPIO</name>
<reference evidence="6 7" key="1">
    <citation type="submission" date="2020-08" db="EMBL/GenBank/DDBJ databases">
        <title>Genomic Encyclopedia of Type Strains, Phase IV (KMG-IV): sequencing the most valuable type-strain genomes for metagenomic binning, comparative biology and taxonomic classification.</title>
        <authorList>
            <person name="Goeker M."/>
        </authorList>
    </citation>
    <scope>NUCLEOTIDE SEQUENCE [LARGE SCALE GENOMIC DNA]</scope>
    <source>
        <strain evidence="6 7">DSM 2461</strain>
    </source>
</reference>
<feature type="coiled-coil region" evidence="5">
    <location>
        <begin position="333"/>
        <end position="392"/>
    </location>
</feature>
<dbReference type="EMBL" id="JACHGJ010000009">
    <property type="protein sequence ID" value="MBB6482104.1"/>
    <property type="molecule type" value="Genomic_DNA"/>
</dbReference>
<evidence type="ECO:0000256" key="2">
    <source>
        <dbReference type="ARBA" id="ARBA00022723"/>
    </source>
</evidence>
<comment type="caution">
    <text evidence="6">The sequence shown here is derived from an EMBL/GenBank/DDBJ whole genome shotgun (WGS) entry which is preliminary data.</text>
</comment>
<dbReference type="RefSeq" id="WP_184748338.1">
    <property type="nucleotide sequence ID" value="NZ_JACHGJ010000009.1"/>
</dbReference>
<keyword evidence="2" id="KW-0479">Metal-binding</keyword>
<dbReference type="Proteomes" id="UP000587760">
    <property type="component" value="Unassembled WGS sequence"/>
</dbReference>
<dbReference type="SUPFAM" id="SSF56784">
    <property type="entry name" value="HAD-like"/>
    <property type="match status" value="1"/>
</dbReference>
<sequence length="466" mass="54447">MSVFINRVLNLKHIKVIGFDMDYTLVRYHTERFEELTHRLAADRLVSQFGYPEEVRDLEFDFHRAIVGLVIDVRNGNLLQVSRHGKVKLAYHGLDILDFKEQRRIYQEMAIDLRSPDFRSLDTNFAISNGVLYSQLVDLKSKGSEIPAYHQIADDVNRSIDILHQDDSIKSVLTGDFEKYVIKDPDVAKMLERYVDYGKKLIIITNSDYNYTKKLLDYAIDPFLKKHKSWTDLFEIVITFADKPRFFERQGRFLRIDPETGLMSNHEGPIVKGIYQGGWFGKLQKDLGYSGSEILYLGDHIYGDVVSIKKTCNWRTALVLGDLEAEMDGLRKAAPVQKKIEELMDQKQTLEREINRLDNLRYEGKRVSHDKINKLFEKMDGLNTEISELLRQYKAFFNPYWGEILRAGYDESRYAEQVEKYACIYMTKVSDLYAYSPKTYFRPYHRTMPHEAAALNSEERVSSRTK</sequence>
<evidence type="ECO:0000313" key="6">
    <source>
        <dbReference type="EMBL" id="MBB6482104.1"/>
    </source>
</evidence>
<dbReference type="Pfam" id="PF05761">
    <property type="entry name" value="5_nucleotid"/>
    <property type="match status" value="1"/>
</dbReference>
<evidence type="ECO:0000256" key="1">
    <source>
        <dbReference type="ARBA" id="ARBA00009589"/>
    </source>
</evidence>
<dbReference type="PIRSF" id="PIRSF017434">
    <property type="entry name" value="Purine_5'-nucleotidase"/>
    <property type="match status" value="1"/>
</dbReference>
<dbReference type="InterPro" id="IPR036412">
    <property type="entry name" value="HAD-like_sf"/>
</dbReference>
<dbReference type="GO" id="GO:0008253">
    <property type="term" value="F:5'-nucleotidase activity"/>
    <property type="evidence" value="ECO:0007669"/>
    <property type="project" value="TreeGrafter"/>
</dbReference>
<dbReference type="NCBIfam" id="TIGR02244">
    <property type="entry name" value="HAD-IG-Ncltidse"/>
    <property type="match status" value="1"/>
</dbReference>
<dbReference type="PANTHER" id="PTHR12103">
    <property type="entry name" value="5'-NUCLEOTIDASE DOMAIN-CONTAINING"/>
    <property type="match status" value="1"/>
</dbReference>
<dbReference type="Gene3D" id="3.40.50.1000">
    <property type="entry name" value="HAD superfamily/HAD-like"/>
    <property type="match status" value="1"/>
</dbReference>
<proteinExistence type="inferred from homology"/>
<evidence type="ECO:0000256" key="3">
    <source>
        <dbReference type="ARBA" id="ARBA00022801"/>
    </source>
</evidence>
<keyword evidence="5" id="KW-0175">Coiled coil</keyword>
<dbReference type="InterPro" id="IPR008380">
    <property type="entry name" value="HAD-SF_hydro_IG_5-nucl"/>
</dbReference>
<keyword evidence="4" id="KW-0460">Magnesium</keyword>
<organism evidence="6 7">
    <name type="scientific">Spirochaeta isovalerica</name>
    <dbReference type="NCBI Taxonomy" id="150"/>
    <lineage>
        <taxon>Bacteria</taxon>
        <taxon>Pseudomonadati</taxon>
        <taxon>Spirochaetota</taxon>
        <taxon>Spirochaetia</taxon>
        <taxon>Spirochaetales</taxon>
        <taxon>Spirochaetaceae</taxon>
        <taxon>Spirochaeta</taxon>
    </lineage>
</organism>
<keyword evidence="7" id="KW-1185">Reference proteome</keyword>
<accession>A0A841R9S2</accession>
<keyword evidence="3 6" id="KW-0378">Hydrolase</keyword>
<gene>
    <name evidence="6" type="ORF">HNR50_003792</name>
</gene>
<dbReference type="AlphaFoldDB" id="A0A841R9S2"/>
<protein>
    <submittedName>
        <fullName evidence="6">HAD superfamily 5'-nucleotidase-like hydrolase</fullName>
    </submittedName>
</protein>
<dbReference type="InterPro" id="IPR016695">
    <property type="entry name" value="Pur_nucleotidase"/>
</dbReference>
<evidence type="ECO:0000256" key="4">
    <source>
        <dbReference type="ARBA" id="ARBA00022842"/>
    </source>
</evidence>
<dbReference type="InterPro" id="IPR023214">
    <property type="entry name" value="HAD_sf"/>
</dbReference>